<dbReference type="PANTHER" id="PTHR15160:SF1">
    <property type="entry name" value="VON HIPPEL-LINDAU DISEASE TUMOR SUPPRESSOR"/>
    <property type="match status" value="1"/>
</dbReference>
<dbReference type="Proteomes" id="UP000229681">
    <property type="component" value="Unassembled WGS sequence"/>
</dbReference>
<evidence type="ECO:0000313" key="5">
    <source>
        <dbReference type="Proteomes" id="UP000229681"/>
    </source>
</evidence>
<dbReference type="InterPro" id="IPR036104">
    <property type="entry name" value="BFN_sf"/>
</dbReference>
<dbReference type="Gene3D" id="3.10.690.10">
    <property type="entry name" value="Bifunctional nuclease domain"/>
    <property type="match status" value="1"/>
</dbReference>
<reference evidence="4 5" key="1">
    <citation type="submission" date="2017-11" db="EMBL/GenBank/DDBJ databases">
        <title>Evolution of Phototrophy in the Chloroflexi Phylum Driven by Horizontal Gene Transfer.</title>
        <authorList>
            <person name="Ward L.M."/>
            <person name="Hemp J."/>
            <person name="Shih P.M."/>
            <person name="Mcglynn S.E."/>
            <person name="Fischer W."/>
        </authorList>
    </citation>
    <scope>NUCLEOTIDE SEQUENCE [LARGE SCALE GENOMIC DNA]</scope>
    <source>
        <strain evidence="3">CP1_1M</strain>
        <strain evidence="2">JP3_13</strain>
    </source>
</reference>
<dbReference type="SUPFAM" id="SSF103256">
    <property type="entry name" value="Hypothetical protein TM0160"/>
    <property type="match status" value="1"/>
</dbReference>
<accession>A0A2M8PDJ4</accession>
<name>A0A2M8PY19_9CHLR</name>
<dbReference type="EMBL" id="PGTL01000018">
    <property type="protein sequence ID" value="PJF42430.1"/>
    <property type="molecule type" value="Genomic_DNA"/>
</dbReference>
<evidence type="ECO:0000313" key="4">
    <source>
        <dbReference type="Proteomes" id="UP000228947"/>
    </source>
</evidence>
<protein>
    <recommendedName>
        <fullName evidence="1">BFN domain-containing protein</fullName>
    </recommendedName>
</protein>
<sequence>MVEVIIDSIRVSLMSPHRLVVLKDTAQERYLTIWIGPCESDAITAELQGQGSPRPLTHDLLKAMINTLGARVQYIFINDLRDDVYYARIVMDVNGRTIDVDSRPSDAIALAVRVRVPIYVHESVMTRAAILPDQEIESDPNEHSVAEEVESDDDKLGIFKDFVDTLFDDDEPDKE</sequence>
<evidence type="ECO:0000313" key="2">
    <source>
        <dbReference type="EMBL" id="PJF35627.1"/>
    </source>
</evidence>
<dbReference type="GO" id="GO:0004518">
    <property type="term" value="F:nuclease activity"/>
    <property type="evidence" value="ECO:0007669"/>
    <property type="project" value="InterPro"/>
</dbReference>
<feature type="domain" description="BFN" evidence="1">
    <location>
        <begin position="1"/>
        <end position="132"/>
    </location>
</feature>
<proteinExistence type="predicted"/>
<evidence type="ECO:0000259" key="1">
    <source>
        <dbReference type="PROSITE" id="PS51658"/>
    </source>
</evidence>
<dbReference type="Proteomes" id="UP000228947">
    <property type="component" value="Unassembled WGS sequence"/>
</dbReference>
<dbReference type="PANTHER" id="PTHR15160">
    <property type="entry name" value="VON HIPPEL-LINDAU PROTEIN"/>
    <property type="match status" value="1"/>
</dbReference>
<dbReference type="EMBL" id="PGTM01000130">
    <property type="protein sequence ID" value="PJF35627.1"/>
    <property type="molecule type" value="Genomic_DNA"/>
</dbReference>
<dbReference type="InterPro" id="IPR003729">
    <property type="entry name" value="Bi_nuclease_dom"/>
</dbReference>
<dbReference type="PROSITE" id="PS51658">
    <property type="entry name" value="BFN"/>
    <property type="match status" value="1"/>
</dbReference>
<dbReference type="Pfam" id="PF02577">
    <property type="entry name" value="BFN_dom"/>
    <property type="match status" value="1"/>
</dbReference>
<dbReference type="AlphaFoldDB" id="A0A2M8PY19"/>
<organism evidence="3 4">
    <name type="scientific">Candidatus Thermofonsia Clade 1 bacterium</name>
    <dbReference type="NCBI Taxonomy" id="2364210"/>
    <lineage>
        <taxon>Bacteria</taxon>
        <taxon>Bacillati</taxon>
        <taxon>Chloroflexota</taxon>
        <taxon>Candidatus Thermofontia</taxon>
        <taxon>Candidatus Thermofonsia Clade 1</taxon>
    </lineage>
</organism>
<comment type="caution">
    <text evidence="3">The sequence shown here is derived from an EMBL/GenBank/DDBJ whole genome shotgun (WGS) entry which is preliminary data.</text>
</comment>
<accession>A0A2M8PY19</accession>
<gene>
    <name evidence="2" type="ORF">CUN49_09610</name>
    <name evidence="3" type="ORF">CUN50_04255</name>
</gene>
<evidence type="ECO:0000313" key="3">
    <source>
        <dbReference type="EMBL" id="PJF42430.1"/>
    </source>
</evidence>